<evidence type="ECO:0000256" key="1">
    <source>
        <dbReference type="ARBA" id="ARBA00004141"/>
    </source>
</evidence>
<keyword evidence="3 6" id="KW-0812">Transmembrane</keyword>
<dbReference type="OrthoDB" id="9783692at2"/>
<dbReference type="InterPro" id="IPR019099">
    <property type="entry name" value="Uncharacterised_PGPGW_TM"/>
</dbReference>
<keyword evidence="4 6" id="KW-1133">Transmembrane helix</keyword>
<evidence type="ECO:0000256" key="2">
    <source>
        <dbReference type="ARBA" id="ARBA00007511"/>
    </source>
</evidence>
<dbReference type="NCBIfam" id="TIGR03718">
    <property type="entry name" value="R_switched_Alx"/>
    <property type="match status" value="1"/>
</dbReference>
<dbReference type="InterPro" id="IPR022369">
    <property type="entry name" value="Integral_membrane_TerC_rswitch"/>
</dbReference>
<evidence type="ECO:0000313" key="8">
    <source>
        <dbReference type="Proteomes" id="UP000294325"/>
    </source>
</evidence>
<dbReference type="AlphaFoldDB" id="A0A4P7BWL4"/>
<feature type="transmembrane region" description="Helical" evidence="6">
    <location>
        <begin position="145"/>
        <end position="163"/>
    </location>
</feature>
<dbReference type="RefSeq" id="WP_134356508.1">
    <property type="nucleotide sequence ID" value="NZ_CP038033.1"/>
</dbReference>
<comment type="subcellular location">
    <subcellularLocation>
        <location evidence="1">Membrane</location>
        <topology evidence="1">Multi-pass membrane protein</topology>
    </subcellularLocation>
</comment>
<feature type="transmembrane region" description="Helical" evidence="6">
    <location>
        <begin position="117"/>
        <end position="139"/>
    </location>
</feature>
<feature type="transmembrane region" description="Helical" evidence="6">
    <location>
        <begin position="6"/>
        <end position="24"/>
    </location>
</feature>
<dbReference type="EMBL" id="CP038033">
    <property type="protein sequence ID" value="QBQ53494.1"/>
    <property type="molecule type" value="Genomic_DNA"/>
</dbReference>
<keyword evidence="5 6" id="KW-0472">Membrane</keyword>
<evidence type="ECO:0000256" key="6">
    <source>
        <dbReference type="SAM" id="Phobius"/>
    </source>
</evidence>
<evidence type="ECO:0000256" key="4">
    <source>
        <dbReference type="ARBA" id="ARBA00022989"/>
    </source>
</evidence>
<dbReference type="PANTHER" id="PTHR30238">
    <property type="entry name" value="MEMBRANE BOUND PREDICTED REDOX MODULATOR"/>
    <property type="match status" value="1"/>
</dbReference>
<evidence type="ECO:0000256" key="5">
    <source>
        <dbReference type="ARBA" id="ARBA00023136"/>
    </source>
</evidence>
<proteinExistence type="inferred from homology"/>
<feature type="transmembrane region" description="Helical" evidence="6">
    <location>
        <begin position="238"/>
        <end position="258"/>
    </location>
</feature>
<reference evidence="7 8" key="1">
    <citation type="submission" date="2019-03" db="EMBL/GenBank/DDBJ databases">
        <title>The genome sequence of Nitrosococcus wardiae strain D1FHST reveals the archetypal metabolic capacity of ammonia-oxidizing Gammaproteobacteria.</title>
        <authorList>
            <person name="Wang L."/>
            <person name="Lim C.K."/>
            <person name="Hanson T.E."/>
            <person name="Dang H."/>
            <person name="Klotz M.G."/>
        </authorList>
    </citation>
    <scope>NUCLEOTIDE SEQUENCE [LARGE SCALE GENOMIC DNA]</scope>
    <source>
        <strain evidence="7 8">D1FHS</strain>
    </source>
</reference>
<gene>
    <name evidence="7" type="ORF">E3U44_02490</name>
</gene>
<comment type="similarity">
    <text evidence="2">Belongs to the TerC family.</text>
</comment>
<feature type="transmembrane region" description="Helical" evidence="6">
    <location>
        <begin position="78"/>
        <end position="105"/>
    </location>
</feature>
<organism evidence="7 8">
    <name type="scientific">Nitrosococcus wardiae</name>
    <dbReference type="NCBI Taxonomy" id="1814290"/>
    <lineage>
        <taxon>Bacteria</taxon>
        <taxon>Pseudomonadati</taxon>
        <taxon>Pseudomonadota</taxon>
        <taxon>Gammaproteobacteria</taxon>
        <taxon>Chromatiales</taxon>
        <taxon>Chromatiaceae</taxon>
        <taxon>Nitrosococcus</taxon>
    </lineage>
</organism>
<dbReference type="PANTHER" id="PTHR30238:SF0">
    <property type="entry name" value="THYLAKOID MEMBRANE PROTEIN TERC, CHLOROPLASTIC"/>
    <property type="match status" value="1"/>
</dbReference>
<dbReference type="GO" id="GO:0016020">
    <property type="term" value="C:membrane"/>
    <property type="evidence" value="ECO:0007669"/>
    <property type="project" value="UniProtKB-SubCell"/>
</dbReference>
<evidence type="ECO:0000313" key="7">
    <source>
        <dbReference type="EMBL" id="QBQ53494.1"/>
    </source>
</evidence>
<feature type="transmembrane region" description="Helical" evidence="6">
    <location>
        <begin position="270"/>
        <end position="288"/>
    </location>
</feature>
<dbReference type="Pfam" id="PF09656">
    <property type="entry name" value="PGPGW"/>
    <property type="match status" value="1"/>
</dbReference>
<evidence type="ECO:0000256" key="3">
    <source>
        <dbReference type="ARBA" id="ARBA00022692"/>
    </source>
</evidence>
<feature type="transmembrane region" description="Helical" evidence="6">
    <location>
        <begin position="36"/>
        <end position="58"/>
    </location>
</feature>
<name>A0A4P7BWL4_9GAMM</name>
<feature type="transmembrane region" description="Helical" evidence="6">
    <location>
        <begin position="344"/>
        <end position="363"/>
    </location>
</feature>
<protein>
    <submittedName>
        <fullName evidence="7">TerC/Alx family metal homeostasis membrane protein</fullName>
    </submittedName>
</protein>
<feature type="transmembrane region" description="Helical" evidence="6">
    <location>
        <begin position="294"/>
        <end position="314"/>
    </location>
</feature>
<dbReference type="InterPro" id="IPR005496">
    <property type="entry name" value="Integral_membrane_TerC"/>
</dbReference>
<sequence length="405" mass="45257">MTVSIWIGVIALIIGLLILDLAVLNRGTRMVCVKEALVWTMTWVVLALCFNVFVYFLYENNWLGWSDIASHDFSGQQAAVQFLTGFLMEKSLSIDNIFVIAMIFSYLKVPVVEQHRLLLWGVLGAIGLRVIMVTLGTVLMARFHWSVYLFGGLLMATAVRMMMIRQDNINIGHNPLLPLVKKFYPITANYKDGDFFSALNGNRAVTPLLLALILVVSTNLMFALDSIPAILAVTQDPFLVFTCNVFSVLGLRALYFTIAGYVERFRYIKLSLVFVLVYFAVKMMLIHSYPIPNIVSLVTIGSILALGVLASLLIPPMDVNRRAEPLFSDLVTLAVLSYRQARRIVVLVLGTSVLLVGIAMIVLPGPAVVVIPIGLGILAIEFAWARRWLRKMRQTAGEFRQRIRS</sequence>
<dbReference type="Proteomes" id="UP000294325">
    <property type="component" value="Chromosome"/>
</dbReference>
<accession>A0A4P7BWL4</accession>
<dbReference type="Pfam" id="PF03741">
    <property type="entry name" value="TerC"/>
    <property type="match status" value="1"/>
</dbReference>
<feature type="transmembrane region" description="Helical" evidence="6">
    <location>
        <begin position="208"/>
        <end position="232"/>
    </location>
</feature>
<keyword evidence="8" id="KW-1185">Reference proteome</keyword>
<feature type="transmembrane region" description="Helical" evidence="6">
    <location>
        <begin position="369"/>
        <end position="385"/>
    </location>
</feature>
<dbReference type="KEGG" id="nwr:E3U44_02490"/>